<reference evidence="4" key="1">
    <citation type="journal article" date="2019" name="Sci. Rep.">
        <title>Draft genome of Tanacetum cinerariifolium, the natural source of mosquito coil.</title>
        <authorList>
            <person name="Yamashiro T."/>
            <person name="Shiraishi A."/>
            <person name="Satake H."/>
            <person name="Nakayama K."/>
        </authorList>
    </citation>
    <scope>NUCLEOTIDE SEQUENCE</scope>
</reference>
<keyword evidence="1" id="KW-0233">DNA recombination</keyword>
<keyword evidence="1" id="KW-0547">Nucleotide-binding</keyword>
<dbReference type="InterPro" id="IPR025476">
    <property type="entry name" value="Helitron_helicase-like"/>
</dbReference>
<dbReference type="PANTHER" id="PTHR10492:SF93">
    <property type="entry name" value="ATP-DEPENDENT DNA HELICASE"/>
    <property type="match status" value="1"/>
</dbReference>
<keyword evidence="1" id="KW-0067">ATP-binding</keyword>
<dbReference type="InterPro" id="IPR027417">
    <property type="entry name" value="P-loop_NTPase"/>
</dbReference>
<keyword evidence="1 4" id="KW-0347">Helicase</keyword>
<proteinExistence type="inferred from homology"/>
<accession>A0A6L2JPL7</accession>
<organism evidence="4">
    <name type="scientific">Tanacetum cinerariifolium</name>
    <name type="common">Dalmatian daisy</name>
    <name type="synonym">Chrysanthemum cinerariifolium</name>
    <dbReference type="NCBI Taxonomy" id="118510"/>
    <lineage>
        <taxon>Eukaryota</taxon>
        <taxon>Viridiplantae</taxon>
        <taxon>Streptophyta</taxon>
        <taxon>Embryophyta</taxon>
        <taxon>Tracheophyta</taxon>
        <taxon>Spermatophyta</taxon>
        <taxon>Magnoliopsida</taxon>
        <taxon>eudicotyledons</taxon>
        <taxon>Gunneridae</taxon>
        <taxon>Pentapetalae</taxon>
        <taxon>asterids</taxon>
        <taxon>campanulids</taxon>
        <taxon>Asterales</taxon>
        <taxon>Asteraceae</taxon>
        <taxon>Asteroideae</taxon>
        <taxon>Anthemideae</taxon>
        <taxon>Anthemidinae</taxon>
        <taxon>Tanacetum</taxon>
    </lineage>
</organism>
<dbReference type="GO" id="GO:0006281">
    <property type="term" value="P:DNA repair"/>
    <property type="evidence" value="ECO:0007669"/>
    <property type="project" value="UniProtKB-KW"/>
</dbReference>
<dbReference type="GO" id="GO:0016787">
    <property type="term" value="F:hydrolase activity"/>
    <property type="evidence" value="ECO:0007669"/>
    <property type="project" value="UniProtKB-KW"/>
</dbReference>
<sequence>MPEMELHLRQEEPRYPIITSVHRRTNVPTVTGPCELRLLFERTNASQYNKPNVVAALITNDFGNGIPSRDIIVNKLHSGPKRISELHPAYMDLQYPLLFPYGEDDFHEKMPYYTNSRRRKTNRGFMTMKEYYSCIIHQRNDQGYTLVRGGRLFQQYLVDAYSFVEEQRLIWTRNNQDMLRVDLYHNVCDVVTRGDTNAAGLGQRIVLPGTFIGGPRYMMQNYQDAMALCLVYVIEFQKRGLPHTHILLWLEENSKCKTAAQIDNIISAELPSLTKDPDGYKVVTDYMLHGPCGKDEKYAPCTIEGPDRATTVIQENVRKGDHVTSEKIVAVDEINNYLNCRYLAPCEAVWRLFSFDIHYSFTSVMKLNFHLPNQNPVTLRDLEFLPVLLEKEGSTGKTFLYNTIIARLRTERKIVLAVASSGRTLYSYLLKNKELGHNSPSPVCKFETGVAALLLPSGRTTHSRFIIPLELLENSTCGIKQNTHLAELMQKGQLIIWDEAPMTQKYAFEALDKKLRDILGFPKPEKREQIFGGMTVLLGGDFKQILPVITKGKRPDVVQACINRSKLWKHCNVFTLNRSMRVNEYYPNGEIDNRKQYFNQWVPSVGNGTMPAKAKEGEDEPGWIQIPDQFIINSSDSPIEAIVGETYPNFIERQHDKEYLKEWAILTPRNDDVDEINTYMFKKLSGKSVKYNKMRFVKHR</sequence>
<evidence type="ECO:0000259" key="2">
    <source>
        <dbReference type="Pfam" id="PF05970"/>
    </source>
</evidence>
<keyword evidence="1" id="KW-0378">Hydrolase</keyword>
<comment type="cofactor">
    <cofactor evidence="1">
        <name>Mg(2+)</name>
        <dbReference type="ChEBI" id="CHEBI:18420"/>
    </cofactor>
</comment>
<dbReference type="GO" id="GO:0043139">
    <property type="term" value="F:5'-3' DNA helicase activity"/>
    <property type="evidence" value="ECO:0007669"/>
    <property type="project" value="UniProtKB-EC"/>
</dbReference>
<dbReference type="PANTHER" id="PTHR10492">
    <property type="match status" value="1"/>
</dbReference>
<feature type="domain" description="DNA helicase Pif1-like DEAD-box helicase" evidence="2">
    <location>
        <begin position="448"/>
        <end position="614"/>
    </location>
</feature>
<dbReference type="Gene3D" id="3.40.50.300">
    <property type="entry name" value="P-loop containing nucleotide triphosphate hydrolases"/>
    <property type="match status" value="1"/>
</dbReference>
<dbReference type="SUPFAM" id="SSF52540">
    <property type="entry name" value="P-loop containing nucleoside triphosphate hydrolases"/>
    <property type="match status" value="1"/>
</dbReference>
<dbReference type="Pfam" id="PF14214">
    <property type="entry name" value="Helitron_like_N"/>
    <property type="match status" value="1"/>
</dbReference>
<dbReference type="GO" id="GO:0000723">
    <property type="term" value="P:telomere maintenance"/>
    <property type="evidence" value="ECO:0007669"/>
    <property type="project" value="InterPro"/>
</dbReference>
<feature type="domain" description="DNA helicase Pif1-like DEAD-box helicase" evidence="2">
    <location>
        <begin position="392"/>
        <end position="422"/>
    </location>
</feature>
<comment type="catalytic activity">
    <reaction evidence="1">
        <text>ATP + H2O = ADP + phosphate + H(+)</text>
        <dbReference type="Rhea" id="RHEA:13065"/>
        <dbReference type="ChEBI" id="CHEBI:15377"/>
        <dbReference type="ChEBI" id="CHEBI:15378"/>
        <dbReference type="ChEBI" id="CHEBI:30616"/>
        <dbReference type="ChEBI" id="CHEBI:43474"/>
        <dbReference type="ChEBI" id="CHEBI:456216"/>
        <dbReference type="EC" id="5.6.2.3"/>
    </reaction>
</comment>
<dbReference type="EMBL" id="BKCJ010001108">
    <property type="protein sequence ID" value="GEU38903.1"/>
    <property type="molecule type" value="Genomic_DNA"/>
</dbReference>
<dbReference type="Pfam" id="PF05970">
    <property type="entry name" value="PIF1"/>
    <property type="match status" value="2"/>
</dbReference>
<comment type="caution">
    <text evidence="4">The sequence shown here is derived from an EMBL/GenBank/DDBJ whole genome shotgun (WGS) entry which is preliminary data.</text>
</comment>
<evidence type="ECO:0000259" key="3">
    <source>
        <dbReference type="Pfam" id="PF14214"/>
    </source>
</evidence>
<dbReference type="InterPro" id="IPR010285">
    <property type="entry name" value="DNA_helicase_pif1-like_DEAD"/>
</dbReference>
<keyword evidence="1" id="KW-0227">DNA damage</keyword>
<keyword evidence="1" id="KW-0234">DNA repair</keyword>
<name>A0A6L2JPL7_TANCI</name>
<dbReference type="EC" id="5.6.2.3" evidence="1"/>
<dbReference type="GO" id="GO:0006310">
    <property type="term" value="P:DNA recombination"/>
    <property type="evidence" value="ECO:0007669"/>
    <property type="project" value="UniProtKB-KW"/>
</dbReference>
<feature type="domain" description="Helitron helicase-like" evidence="3">
    <location>
        <begin position="131"/>
        <end position="229"/>
    </location>
</feature>
<gene>
    <name evidence="4" type="ORF">Tci_010881</name>
</gene>
<dbReference type="AlphaFoldDB" id="A0A6L2JPL7"/>
<protein>
    <recommendedName>
        <fullName evidence="1">ATP-dependent DNA helicase</fullName>
        <ecNumber evidence="1">5.6.2.3</ecNumber>
    </recommendedName>
</protein>
<comment type="similarity">
    <text evidence="1">Belongs to the helicase family.</text>
</comment>
<dbReference type="GO" id="GO:0005524">
    <property type="term" value="F:ATP binding"/>
    <property type="evidence" value="ECO:0007669"/>
    <property type="project" value="UniProtKB-KW"/>
</dbReference>
<evidence type="ECO:0000313" key="4">
    <source>
        <dbReference type="EMBL" id="GEU38903.1"/>
    </source>
</evidence>
<evidence type="ECO:0000256" key="1">
    <source>
        <dbReference type="RuleBase" id="RU363044"/>
    </source>
</evidence>